<reference evidence="2 3" key="1">
    <citation type="journal article" date="2018" name="Front. Plant Sci.">
        <title>Red Clover (Trifolium pratense) and Zigzag Clover (T. medium) - A Picture of Genomic Similarities and Differences.</title>
        <authorList>
            <person name="Dluhosova J."/>
            <person name="Istvanek J."/>
            <person name="Nedelnik J."/>
            <person name="Repkova J."/>
        </authorList>
    </citation>
    <scope>NUCLEOTIDE SEQUENCE [LARGE SCALE GENOMIC DNA]</scope>
    <source>
        <strain evidence="3">cv. 10/8</strain>
        <tissue evidence="2">Leaf</tissue>
    </source>
</reference>
<protein>
    <submittedName>
        <fullName evidence="2">Uncharacterized protein</fullName>
    </submittedName>
</protein>
<evidence type="ECO:0000313" key="3">
    <source>
        <dbReference type="Proteomes" id="UP000265520"/>
    </source>
</evidence>
<dbReference type="Proteomes" id="UP000265520">
    <property type="component" value="Unassembled WGS sequence"/>
</dbReference>
<comment type="caution">
    <text evidence="2">The sequence shown here is derived from an EMBL/GenBank/DDBJ whole genome shotgun (WGS) entry which is preliminary data.</text>
</comment>
<feature type="non-terminal residue" evidence="2">
    <location>
        <position position="1"/>
    </location>
</feature>
<feature type="compositionally biased region" description="Polar residues" evidence="1">
    <location>
        <begin position="39"/>
        <end position="48"/>
    </location>
</feature>
<dbReference type="AlphaFoldDB" id="A0A392N1N5"/>
<feature type="region of interest" description="Disordered" evidence="1">
    <location>
        <begin position="1"/>
        <end position="53"/>
    </location>
</feature>
<dbReference type="EMBL" id="LXQA010025619">
    <property type="protein sequence ID" value="MCH93716.1"/>
    <property type="molecule type" value="Genomic_DNA"/>
</dbReference>
<proteinExistence type="predicted"/>
<name>A0A392N1N5_9FABA</name>
<organism evidence="2 3">
    <name type="scientific">Trifolium medium</name>
    <dbReference type="NCBI Taxonomy" id="97028"/>
    <lineage>
        <taxon>Eukaryota</taxon>
        <taxon>Viridiplantae</taxon>
        <taxon>Streptophyta</taxon>
        <taxon>Embryophyta</taxon>
        <taxon>Tracheophyta</taxon>
        <taxon>Spermatophyta</taxon>
        <taxon>Magnoliopsida</taxon>
        <taxon>eudicotyledons</taxon>
        <taxon>Gunneridae</taxon>
        <taxon>Pentapetalae</taxon>
        <taxon>rosids</taxon>
        <taxon>fabids</taxon>
        <taxon>Fabales</taxon>
        <taxon>Fabaceae</taxon>
        <taxon>Papilionoideae</taxon>
        <taxon>50 kb inversion clade</taxon>
        <taxon>NPAAA clade</taxon>
        <taxon>Hologalegina</taxon>
        <taxon>IRL clade</taxon>
        <taxon>Trifolieae</taxon>
        <taxon>Trifolium</taxon>
    </lineage>
</organism>
<evidence type="ECO:0000313" key="2">
    <source>
        <dbReference type="EMBL" id="MCH93716.1"/>
    </source>
</evidence>
<keyword evidence="3" id="KW-1185">Reference proteome</keyword>
<accession>A0A392N1N5</accession>
<evidence type="ECO:0000256" key="1">
    <source>
        <dbReference type="SAM" id="MobiDB-lite"/>
    </source>
</evidence>
<sequence>RAPSKKSTTKEVLVFVDAEGDNSDSEHSIYDDDEEVPNPQAQNNSESPISDDTEEVPGIVQLLLVQLRIVKPLPVQLTVILSLSSADACAFYCSRSN</sequence>